<gene>
    <name evidence="7" type="ORF">NCTC10297_01699</name>
</gene>
<evidence type="ECO:0000256" key="1">
    <source>
        <dbReference type="ARBA" id="ARBA00004219"/>
    </source>
</evidence>
<reference evidence="7 8" key="1">
    <citation type="submission" date="2018-12" db="EMBL/GenBank/DDBJ databases">
        <authorList>
            <consortium name="Pathogen Informatics"/>
        </authorList>
    </citation>
    <scope>NUCLEOTIDE SEQUENCE [LARGE SCALE GENOMIC DNA]</scope>
    <source>
        <strain evidence="7 8">NCTC10297</strain>
    </source>
</reference>
<evidence type="ECO:0000313" key="7">
    <source>
        <dbReference type="EMBL" id="VEG13729.1"/>
    </source>
</evidence>
<feature type="domain" description="VENN motif-containing" evidence="5">
    <location>
        <begin position="19"/>
        <end position="67"/>
    </location>
</feature>
<dbReference type="Pfam" id="PF04829">
    <property type="entry name" value="PT-VENN"/>
    <property type="match status" value="1"/>
</dbReference>
<evidence type="ECO:0000313" key="8">
    <source>
        <dbReference type="Proteomes" id="UP000274100"/>
    </source>
</evidence>
<evidence type="ECO:0000259" key="5">
    <source>
        <dbReference type="Pfam" id="PF04829"/>
    </source>
</evidence>
<protein>
    <submittedName>
        <fullName evidence="7">Possible hemagglutinin (DUF638)</fullName>
    </submittedName>
</protein>
<dbReference type="AlphaFoldDB" id="A0A3S4SDG6"/>
<organism evidence="7 8">
    <name type="scientific">Moraxella cuniculi</name>
    <dbReference type="NCBI Taxonomy" id="34061"/>
    <lineage>
        <taxon>Bacteria</taxon>
        <taxon>Pseudomonadati</taxon>
        <taxon>Pseudomonadota</taxon>
        <taxon>Gammaproteobacteria</taxon>
        <taxon>Moraxellales</taxon>
        <taxon>Moraxellaceae</taxon>
        <taxon>Moraxella</taxon>
    </lineage>
</organism>
<evidence type="ECO:0000256" key="4">
    <source>
        <dbReference type="ARBA" id="ARBA00023026"/>
    </source>
</evidence>
<accession>A0A3S4SDG6</accession>
<proteinExistence type="predicted"/>
<evidence type="ECO:0000256" key="2">
    <source>
        <dbReference type="ARBA" id="ARBA00022656"/>
    </source>
</evidence>
<dbReference type="RefSeq" id="WP_170161440.1">
    <property type="nucleotide sequence ID" value="NZ_LR134343.1"/>
</dbReference>
<keyword evidence="3" id="KW-1266">Target cell cytoplasm</keyword>
<dbReference type="Pfam" id="PF22322">
    <property type="entry name" value="DUF6973"/>
    <property type="match status" value="1"/>
</dbReference>
<comment type="subcellular location">
    <subcellularLocation>
        <location evidence="1">Target cell</location>
        <location evidence="1">Target cell cytoplasm</location>
    </subcellularLocation>
</comment>
<dbReference type="Proteomes" id="UP000274100">
    <property type="component" value="Chromosome"/>
</dbReference>
<dbReference type="EMBL" id="LR134343">
    <property type="protein sequence ID" value="VEG13729.1"/>
    <property type="molecule type" value="Genomic_DNA"/>
</dbReference>
<dbReference type="GO" id="GO:0090729">
    <property type="term" value="F:toxin activity"/>
    <property type="evidence" value="ECO:0007669"/>
    <property type="project" value="UniProtKB-KW"/>
</dbReference>
<keyword evidence="4" id="KW-0843">Virulence</keyword>
<feature type="domain" description="DUF6973" evidence="6">
    <location>
        <begin position="119"/>
        <end position="225"/>
    </location>
</feature>
<keyword evidence="2" id="KW-0800">Toxin</keyword>
<evidence type="ECO:0000256" key="3">
    <source>
        <dbReference type="ARBA" id="ARBA00022913"/>
    </source>
</evidence>
<name>A0A3S4SDG6_9GAMM</name>
<dbReference type="KEGG" id="mcun:NCTC10297_01699"/>
<evidence type="ECO:0000259" key="6">
    <source>
        <dbReference type="Pfam" id="PF22322"/>
    </source>
</evidence>
<dbReference type="InterPro" id="IPR054246">
    <property type="entry name" value="DUF6973"/>
</dbReference>
<sequence>MGSEAIAPALSKFLFGKKPNELSQEQKDTITSILNLTTAITAYSTTGGSVADAVNGAEIGRVGVENNRTASEVLFALQNPIIASRIGVVASDKDLHKIQNPNISTIVATFQVNLINKNAQNLDGVTGEGGIANAYRHALWQTIISNEFGSKIATQVGNVHEASYTDQHVNSPTYGGLYLDQVFYSSRANADEVVDQFNNQVGRNIYAKSPGLQNKDYAKLVLDHYYNNGLYQVLKSGDSYHIEVVRLPQEIYNKAVQSIASLDNTGAGPSLQKRRLQYRQNSIMGSR</sequence>
<dbReference type="InterPro" id="IPR006914">
    <property type="entry name" value="VENN_dom"/>
</dbReference>